<evidence type="ECO:0000313" key="1">
    <source>
        <dbReference type="Proteomes" id="UP000492821"/>
    </source>
</evidence>
<sequence>MSIPYISGPYTRLVLHGNINVNQVKRLVNPNVQQVRISAALEMLKEEYNDFAEFVAQQTYGFNRWYVFMIGIKVRQRSLHTVYPTAIAYFQS</sequence>
<organism evidence="1 2">
    <name type="scientific">Panagrellus redivivus</name>
    <name type="common">Microworm</name>
    <dbReference type="NCBI Taxonomy" id="6233"/>
    <lineage>
        <taxon>Eukaryota</taxon>
        <taxon>Metazoa</taxon>
        <taxon>Ecdysozoa</taxon>
        <taxon>Nematoda</taxon>
        <taxon>Chromadorea</taxon>
        <taxon>Rhabditida</taxon>
        <taxon>Tylenchina</taxon>
        <taxon>Panagrolaimomorpha</taxon>
        <taxon>Panagrolaimoidea</taxon>
        <taxon>Panagrolaimidae</taxon>
        <taxon>Panagrellus</taxon>
    </lineage>
</organism>
<dbReference type="AlphaFoldDB" id="A0A7E4UYW0"/>
<reference evidence="2" key="2">
    <citation type="submission" date="2020-10" db="UniProtKB">
        <authorList>
            <consortium name="WormBaseParasite"/>
        </authorList>
    </citation>
    <scope>IDENTIFICATION</scope>
</reference>
<evidence type="ECO:0000313" key="2">
    <source>
        <dbReference type="WBParaSite" id="Pan_g14263.t1"/>
    </source>
</evidence>
<dbReference type="WBParaSite" id="Pan_g14263.t1">
    <property type="protein sequence ID" value="Pan_g14263.t1"/>
    <property type="gene ID" value="Pan_g14263"/>
</dbReference>
<accession>A0A7E4UYW0</accession>
<protein>
    <submittedName>
        <fullName evidence="2">Phage protein</fullName>
    </submittedName>
</protein>
<dbReference type="Proteomes" id="UP000492821">
    <property type="component" value="Unassembled WGS sequence"/>
</dbReference>
<proteinExistence type="predicted"/>
<reference evidence="1" key="1">
    <citation type="journal article" date="2013" name="Genetics">
        <title>The draft genome and transcriptome of Panagrellus redivivus are shaped by the harsh demands of a free-living lifestyle.</title>
        <authorList>
            <person name="Srinivasan J."/>
            <person name="Dillman A.R."/>
            <person name="Macchietto M.G."/>
            <person name="Heikkinen L."/>
            <person name="Lakso M."/>
            <person name="Fracchia K.M."/>
            <person name="Antoshechkin I."/>
            <person name="Mortazavi A."/>
            <person name="Wong G."/>
            <person name="Sternberg P.W."/>
        </authorList>
    </citation>
    <scope>NUCLEOTIDE SEQUENCE [LARGE SCALE GENOMIC DNA]</scope>
    <source>
        <strain evidence="1">MT8872</strain>
    </source>
</reference>
<name>A0A7E4UYW0_PANRE</name>
<keyword evidence="1" id="KW-1185">Reference proteome</keyword>